<gene>
    <name evidence="2" type="ORF">XELAEV_18002393mg</name>
</gene>
<name>A0A974BNK1_XENLA</name>
<evidence type="ECO:0000313" key="2">
    <source>
        <dbReference type="EMBL" id="OCT55410.1"/>
    </source>
</evidence>
<organism evidence="2">
    <name type="scientific">Xenopus laevis</name>
    <name type="common">African clawed frog</name>
    <dbReference type="NCBI Taxonomy" id="8355"/>
    <lineage>
        <taxon>Eukaryota</taxon>
        <taxon>Metazoa</taxon>
        <taxon>Chordata</taxon>
        <taxon>Craniata</taxon>
        <taxon>Vertebrata</taxon>
        <taxon>Euteleostomi</taxon>
        <taxon>Amphibia</taxon>
        <taxon>Batrachia</taxon>
        <taxon>Anura</taxon>
        <taxon>Pipoidea</taxon>
        <taxon>Pipidae</taxon>
        <taxon>Xenopodinae</taxon>
        <taxon>Xenopus</taxon>
        <taxon>Xenopus</taxon>
    </lineage>
</organism>
<proteinExistence type="predicted"/>
<dbReference type="AlphaFoldDB" id="A0A974BNK1"/>
<dbReference type="InterPro" id="IPR058912">
    <property type="entry name" value="HTH_animal"/>
</dbReference>
<dbReference type="EMBL" id="KV492844">
    <property type="protein sequence ID" value="OCT55410.1"/>
    <property type="molecule type" value="Genomic_DNA"/>
</dbReference>
<dbReference type="PANTHER" id="PTHR21301">
    <property type="entry name" value="REVERSE TRANSCRIPTASE"/>
    <property type="match status" value="1"/>
</dbReference>
<dbReference type="Pfam" id="PF26215">
    <property type="entry name" value="HTH_animal"/>
    <property type="match status" value="1"/>
</dbReference>
<protein>
    <recommendedName>
        <fullName evidence="1">Helix-turn-helix domain-containing protein</fullName>
    </recommendedName>
</protein>
<reference evidence="2" key="1">
    <citation type="submission" date="2016-05" db="EMBL/GenBank/DDBJ databases">
        <title>WGS assembly of Xenopus laevis.</title>
        <authorList>
            <person name="Session A."/>
            <person name="Uno Y."/>
            <person name="Kwon T."/>
            <person name="Chapman J."/>
            <person name="Toyoda A."/>
            <person name="Takahashi S."/>
            <person name="Fukui A."/>
            <person name="Hikosaka A."/>
            <person name="Putnam N."/>
            <person name="Stites J."/>
            <person name="Van Heeringen S."/>
            <person name="Quigley I."/>
            <person name="Heinz S."/>
            <person name="Hellsten U."/>
            <person name="Lyons J."/>
            <person name="Suzuki A."/>
            <person name="Kondo M."/>
            <person name="Ogino H."/>
            <person name="Ochi H."/>
            <person name="Bogdanovic O."/>
            <person name="Lister R."/>
            <person name="Georgiou G."/>
            <person name="Paranjpe S."/>
            <person name="Van Kruijsbergen I."/>
            <person name="Mozaffari S."/>
            <person name="Shu S."/>
            <person name="Schmutz J."/>
            <person name="Jenkins J."/>
            <person name="Grimwood J."/>
            <person name="Carlson J."/>
            <person name="Mitros T."/>
            <person name="Simakov O."/>
            <person name="Heald R."/>
            <person name="Miller K."/>
            <person name="Haudenschild C."/>
            <person name="Kuroki Y."/>
            <person name="Tanaka T."/>
            <person name="Michiue T."/>
            <person name="Watanabe M."/>
            <person name="Kinoshita T."/>
            <person name="Ohta Y."/>
            <person name="Mawaribuchi S."/>
            <person name="Suzuki Y."/>
            <person name="Haramoto Y."/>
            <person name="Yamamoto T."/>
            <person name="Takagi C."/>
            <person name="Kitzman J."/>
            <person name="Shendure J."/>
            <person name="Nakayama T."/>
            <person name="Izutsu Y."/>
            <person name="Robert J."/>
            <person name="Dichmann D."/>
            <person name="Flajnik M."/>
            <person name="Houston D."/>
            <person name="Marcotte E."/>
            <person name="Wallingford J."/>
            <person name="Ito Y."/>
            <person name="Asashima M."/>
            <person name="Ueno N."/>
            <person name="Matsuda Y."/>
            <person name="Jan Veenstra G."/>
            <person name="Fujiyama A."/>
            <person name="Harland R."/>
            <person name="Taira M."/>
            <person name="Rokhsar D.S."/>
        </authorList>
    </citation>
    <scope>NUCLEOTIDE SEQUENCE</scope>
    <source>
        <strain evidence="2">J</strain>
        <tissue evidence="2">Blood</tissue>
    </source>
</reference>
<evidence type="ECO:0000259" key="1">
    <source>
        <dbReference type="Pfam" id="PF26215"/>
    </source>
</evidence>
<dbReference type="Proteomes" id="UP000694892">
    <property type="component" value="Unassembled WGS sequence"/>
</dbReference>
<accession>A0A974BNK1</accession>
<feature type="domain" description="Helix-turn-helix" evidence="1">
    <location>
        <begin position="49"/>
        <end position="79"/>
    </location>
</feature>
<sequence length="101" mass="11715">MELNGKDSPIKFTLKHNSDCIDFLDVTVYKQENTLQTCIHIKPTNRNTLVHYQSNHPKHLFDSLPKSQMLRVVRINSDPVKRSVDLDNMGKKTFFDTATRV</sequence>
<dbReference type="PANTHER" id="PTHR21301:SF12">
    <property type="match status" value="1"/>
</dbReference>